<accession>A0A7Y0L2Y7</accession>
<evidence type="ECO:0000313" key="2">
    <source>
        <dbReference type="Proteomes" id="UP000533476"/>
    </source>
</evidence>
<keyword evidence="2" id="KW-1185">Reference proteome</keyword>
<proteinExistence type="predicted"/>
<dbReference type="Proteomes" id="UP000533476">
    <property type="component" value="Unassembled WGS sequence"/>
</dbReference>
<dbReference type="EMBL" id="JABBVZ010000017">
    <property type="protein sequence ID" value="NMP22123.1"/>
    <property type="molecule type" value="Genomic_DNA"/>
</dbReference>
<name>A0A7Y0L2Y7_9FIRM</name>
<protein>
    <submittedName>
        <fullName evidence="1">Uncharacterized protein</fullName>
    </submittedName>
</protein>
<reference evidence="1 2" key="1">
    <citation type="submission" date="2020-04" db="EMBL/GenBank/DDBJ databases">
        <authorList>
            <person name="Zhang R."/>
            <person name="Schippers A."/>
        </authorList>
    </citation>
    <scope>NUCLEOTIDE SEQUENCE [LARGE SCALE GENOMIC DNA]</scope>
    <source>
        <strain evidence="1 2">DSM 109850</strain>
    </source>
</reference>
<comment type="caution">
    <text evidence="1">The sequence shown here is derived from an EMBL/GenBank/DDBJ whole genome shotgun (WGS) entry which is preliminary data.</text>
</comment>
<gene>
    <name evidence="1" type="ORF">HIJ39_07135</name>
</gene>
<sequence length="327" mass="36527">MSFPVSDLWLEAETALGYHAYYGLHLSGIKKLVVLYGPSHTILDRIADTYAERGAHIARWHSVYDPEALTGVVLRPLGVAWISGEIARRVTPSGNVSVESLMVGPELPSDVDRTIKEYQARIKQCLVGCAAAMAEYELAAQGPVPSVEPWVRNWRNQLLGQRAFSSHPVDIHSFGSPLTADGPDQRFLADSFSRLDLSLHLINGLPGMSSRLIRRFGETALMQGHTVHFYHDALKPSRVNHVVLPQLGIGMTDSTAPYDVPGGRQRIVVDAAFGRQTDVDGAESWWTIYQTFYHQAWQLLDEIRTLRREWSLWLDIDIARLASRCTA</sequence>
<evidence type="ECO:0000313" key="1">
    <source>
        <dbReference type="EMBL" id="NMP22123.1"/>
    </source>
</evidence>
<dbReference type="RefSeq" id="WP_169098148.1">
    <property type="nucleotide sequence ID" value="NZ_JABBVZ010000017.1"/>
</dbReference>
<dbReference type="AlphaFoldDB" id="A0A7Y0L2Y7"/>
<organism evidence="1 2">
    <name type="scientific">Sulfobacillus harzensis</name>
    <dbReference type="NCBI Taxonomy" id="2729629"/>
    <lineage>
        <taxon>Bacteria</taxon>
        <taxon>Bacillati</taxon>
        <taxon>Bacillota</taxon>
        <taxon>Clostridia</taxon>
        <taxon>Eubacteriales</taxon>
        <taxon>Clostridiales Family XVII. Incertae Sedis</taxon>
        <taxon>Sulfobacillus</taxon>
    </lineage>
</organism>